<name>A0A6V8MDX5_9BACT</name>
<dbReference type="InterPro" id="IPR013783">
    <property type="entry name" value="Ig-like_fold"/>
</dbReference>
<dbReference type="EMBL" id="BLXX01000001">
    <property type="protein sequence ID" value="GFO58162.1"/>
    <property type="molecule type" value="Genomic_DNA"/>
</dbReference>
<dbReference type="PROSITE" id="PS50853">
    <property type="entry name" value="FN3"/>
    <property type="match status" value="1"/>
</dbReference>
<dbReference type="AlphaFoldDB" id="A0A6V8MDX5"/>
<keyword evidence="3" id="KW-1185">Reference proteome</keyword>
<dbReference type="Pfam" id="PF00041">
    <property type="entry name" value="fn3"/>
    <property type="match status" value="1"/>
</dbReference>
<comment type="caution">
    <text evidence="2">The sequence shown here is derived from an EMBL/GenBank/DDBJ whole genome shotgun (WGS) entry which is preliminary data.</text>
</comment>
<feature type="domain" description="Fibronectin type-III" evidence="1">
    <location>
        <begin position="133"/>
        <end position="224"/>
    </location>
</feature>
<proteinExistence type="predicted"/>
<organism evidence="2 3">
    <name type="scientific">Geomonas silvestris</name>
    <dbReference type="NCBI Taxonomy" id="2740184"/>
    <lineage>
        <taxon>Bacteria</taxon>
        <taxon>Pseudomonadati</taxon>
        <taxon>Thermodesulfobacteriota</taxon>
        <taxon>Desulfuromonadia</taxon>
        <taxon>Geobacterales</taxon>
        <taxon>Geobacteraceae</taxon>
        <taxon>Geomonas</taxon>
    </lineage>
</organism>
<dbReference type="Gene3D" id="2.60.40.10">
    <property type="entry name" value="Immunoglobulins"/>
    <property type="match status" value="1"/>
</dbReference>
<evidence type="ECO:0000259" key="1">
    <source>
        <dbReference type="PROSITE" id="PS50853"/>
    </source>
</evidence>
<dbReference type="CDD" id="cd00063">
    <property type="entry name" value="FN3"/>
    <property type="match status" value="1"/>
</dbReference>
<dbReference type="SUPFAM" id="SSF49265">
    <property type="entry name" value="Fibronectin type III"/>
    <property type="match status" value="1"/>
</dbReference>
<accession>A0A6V8MDX5</accession>
<gene>
    <name evidence="2" type="ORF">GMST_04870</name>
</gene>
<dbReference type="Proteomes" id="UP000556026">
    <property type="component" value="Unassembled WGS sequence"/>
</dbReference>
<sequence>MVNKLFDKIEPTWRLLTNLDYGYWMVRFGESLESHEDHKGDAIPPPLANGVRISAEGKHMINLSLAAEGGDKFRMAELETFRPQADVLVEATVNWVVIKSVVENRTSIRENLPLEEKKEKKQVRASGAGSVKMPTKVRVTRSDLHSGTVFINIGRDAYASMYYVQYCQDNPTDENSWIDGVQGDSCRNLEISGLKPGEVYHFRVRCYGGGHYSPWSQIVTLRIL</sequence>
<evidence type="ECO:0000313" key="2">
    <source>
        <dbReference type="EMBL" id="GFO58162.1"/>
    </source>
</evidence>
<dbReference type="RefSeq" id="WP_183353006.1">
    <property type="nucleotide sequence ID" value="NZ_BLXX01000001.1"/>
</dbReference>
<evidence type="ECO:0000313" key="3">
    <source>
        <dbReference type="Proteomes" id="UP000556026"/>
    </source>
</evidence>
<protein>
    <recommendedName>
        <fullName evidence="1">Fibronectin type-III domain-containing protein</fullName>
    </recommendedName>
</protein>
<dbReference type="InterPro" id="IPR036116">
    <property type="entry name" value="FN3_sf"/>
</dbReference>
<reference evidence="3" key="1">
    <citation type="submission" date="2020-06" db="EMBL/GenBank/DDBJ databases">
        <title>Draft genomic sequence of Geomonas sp. Red330.</title>
        <authorList>
            <person name="Itoh H."/>
            <person name="Zhenxing X."/>
            <person name="Ushijima N."/>
            <person name="Masuda Y."/>
            <person name="Shiratori Y."/>
            <person name="Senoo K."/>
        </authorList>
    </citation>
    <scope>NUCLEOTIDE SEQUENCE [LARGE SCALE GENOMIC DNA]</scope>
    <source>
        <strain evidence="3">Red330</strain>
    </source>
</reference>
<dbReference type="InterPro" id="IPR003961">
    <property type="entry name" value="FN3_dom"/>
</dbReference>